<dbReference type="AlphaFoldDB" id="A0A2W5SSY8"/>
<dbReference type="Gene3D" id="1.20.1720.10">
    <property type="entry name" value="Multidrug resistance protein D"/>
    <property type="match status" value="1"/>
</dbReference>
<dbReference type="FunFam" id="1.20.1720.10:FF:000004">
    <property type="entry name" value="EmrB/QacA family drug resistance transporter"/>
    <property type="match status" value="1"/>
</dbReference>
<comment type="subcellular location">
    <subcellularLocation>
        <location evidence="1">Cell membrane</location>
        <topology evidence="1">Multi-pass membrane protein</topology>
    </subcellularLocation>
</comment>
<dbReference type="PRINTS" id="PR01035">
    <property type="entry name" value="TCRTETA"/>
</dbReference>
<keyword evidence="2" id="KW-0813">Transport</keyword>
<evidence type="ECO:0000256" key="5">
    <source>
        <dbReference type="ARBA" id="ARBA00022989"/>
    </source>
</evidence>
<dbReference type="EMBL" id="QFQP01000052">
    <property type="protein sequence ID" value="PZR04797.1"/>
    <property type="molecule type" value="Genomic_DNA"/>
</dbReference>
<dbReference type="InterPro" id="IPR004638">
    <property type="entry name" value="EmrB-like"/>
</dbReference>
<dbReference type="GO" id="GO:0005886">
    <property type="term" value="C:plasma membrane"/>
    <property type="evidence" value="ECO:0007669"/>
    <property type="project" value="UniProtKB-SubCell"/>
</dbReference>
<evidence type="ECO:0000259" key="8">
    <source>
        <dbReference type="PROSITE" id="PS50850"/>
    </source>
</evidence>
<feature type="transmembrane region" description="Helical" evidence="7">
    <location>
        <begin position="149"/>
        <end position="172"/>
    </location>
</feature>
<dbReference type="SUPFAM" id="SSF103473">
    <property type="entry name" value="MFS general substrate transporter"/>
    <property type="match status" value="1"/>
</dbReference>
<sequence>MLLAMFLAALDQTVVATAGPDIQRTLALDASLYSWITTAYLVSSTVLVPVYGKLSDIVGRKKVVIWGVVVFVGASVLCGVAQTPAQLIGFRALQGVGSASLFTSAFAVVADLFPPSERGKYSGLFGAVFGVSSLVGPLLGGFITDHFGWHWVFFINLPLGAIALAFIVARMPPLKPQLAQPPRIDVLGALLLGLAVVPLLIALTLGRPEVREGELGWAWTDWRELSLFGASAFGLATFIWWELRATEPLVDLRLFRNRTVALGSAASFLLGGAFLTPMVFLPLFMVNVVGVTATQSGLTISPLVLGVVAGNVLSGQLVSRSGKYKGLMVGGLVLQIAGFLVMAFTLTADSTQAEVTVKMVLLGLGLGPSIPSYTIAIQNAVEVRQLGVTTAMVTFLRQMGSTVGIAIVGSLFAVTLSQELSSHLKTATEGLPPELVERVTARGAAATEEGAPVTRFEPEVVKQKVLEQLEGARALAQRALDGDALALNLVENSPMTPPELKAALVEGGLKQQVRARFTVVRAKLRRSAENDGAWAELRATAPELPEQRPDGEAAIAKLDAALEASAERAADAAYAQAMDAVTRNIEAQKPRLFATIDAVNRGLREGFTVATTMVYRLAAILAALALLVTLALPQLKLRRGAEAHAPTLE</sequence>
<feature type="transmembrane region" description="Helical" evidence="7">
    <location>
        <begin position="225"/>
        <end position="243"/>
    </location>
</feature>
<evidence type="ECO:0000256" key="4">
    <source>
        <dbReference type="ARBA" id="ARBA00022692"/>
    </source>
</evidence>
<gene>
    <name evidence="9" type="ORF">DI536_33630</name>
</gene>
<reference evidence="9 10" key="1">
    <citation type="submission" date="2017-08" db="EMBL/GenBank/DDBJ databases">
        <title>Infants hospitalized years apart are colonized by the same room-sourced microbial strains.</title>
        <authorList>
            <person name="Brooks B."/>
            <person name="Olm M.R."/>
            <person name="Firek B.A."/>
            <person name="Baker R."/>
            <person name="Thomas B.C."/>
            <person name="Morowitz M.J."/>
            <person name="Banfield J.F."/>
        </authorList>
    </citation>
    <scope>NUCLEOTIDE SEQUENCE [LARGE SCALE GENOMIC DNA]</scope>
    <source>
        <strain evidence="9">S2_003_000_R2_14</strain>
    </source>
</reference>
<feature type="transmembrane region" description="Helical" evidence="7">
    <location>
        <begin position="63"/>
        <end position="82"/>
    </location>
</feature>
<keyword evidence="5 7" id="KW-1133">Transmembrane helix</keyword>
<dbReference type="InterPro" id="IPR011701">
    <property type="entry name" value="MFS"/>
</dbReference>
<proteinExistence type="predicted"/>
<dbReference type="GO" id="GO:0022857">
    <property type="term" value="F:transmembrane transporter activity"/>
    <property type="evidence" value="ECO:0007669"/>
    <property type="project" value="InterPro"/>
</dbReference>
<dbReference type="CDD" id="cd17502">
    <property type="entry name" value="MFS_Azr1_MDR_like"/>
    <property type="match status" value="1"/>
</dbReference>
<evidence type="ECO:0000313" key="9">
    <source>
        <dbReference type="EMBL" id="PZR04797.1"/>
    </source>
</evidence>
<evidence type="ECO:0000313" key="10">
    <source>
        <dbReference type="Proteomes" id="UP000249061"/>
    </source>
</evidence>
<dbReference type="PANTHER" id="PTHR23501">
    <property type="entry name" value="MAJOR FACILITATOR SUPERFAMILY"/>
    <property type="match status" value="1"/>
</dbReference>
<name>A0A2W5SSY8_9BACT</name>
<feature type="transmembrane region" description="Helical" evidence="7">
    <location>
        <begin position="121"/>
        <end position="143"/>
    </location>
</feature>
<dbReference type="Gene3D" id="1.20.1250.20">
    <property type="entry name" value="MFS general substrate transporter like domains"/>
    <property type="match status" value="1"/>
</dbReference>
<feature type="transmembrane region" description="Helical" evidence="7">
    <location>
        <begin position="613"/>
        <end position="632"/>
    </location>
</feature>
<feature type="transmembrane region" description="Helical" evidence="7">
    <location>
        <begin position="326"/>
        <end position="346"/>
    </location>
</feature>
<organism evidence="9 10">
    <name type="scientific">Archangium gephyra</name>
    <dbReference type="NCBI Taxonomy" id="48"/>
    <lineage>
        <taxon>Bacteria</taxon>
        <taxon>Pseudomonadati</taxon>
        <taxon>Myxococcota</taxon>
        <taxon>Myxococcia</taxon>
        <taxon>Myxococcales</taxon>
        <taxon>Cystobacterineae</taxon>
        <taxon>Archangiaceae</taxon>
        <taxon>Archangium</taxon>
    </lineage>
</organism>
<comment type="caution">
    <text evidence="9">The sequence shown here is derived from an EMBL/GenBank/DDBJ whole genome shotgun (WGS) entry which is preliminary data.</text>
</comment>
<feature type="transmembrane region" description="Helical" evidence="7">
    <location>
        <begin position="32"/>
        <end position="51"/>
    </location>
</feature>
<evidence type="ECO:0000256" key="3">
    <source>
        <dbReference type="ARBA" id="ARBA00022475"/>
    </source>
</evidence>
<dbReference type="Pfam" id="PF07690">
    <property type="entry name" value="MFS_1"/>
    <property type="match status" value="1"/>
</dbReference>
<keyword evidence="4 7" id="KW-0812">Transmembrane</keyword>
<dbReference type="Proteomes" id="UP000249061">
    <property type="component" value="Unassembled WGS sequence"/>
</dbReference>
<protein>
    <submittedName>
        <fullName evidence="9">MFS transporter</fullName>
    </submittedName>
</protein>
<accession>A0A2W5SSY8</accession>
<feature type="domain" description="Major facilitator superfamily (MFS) profile" evidence="8">
    <location>
        <begin position="1"/>
        <end position="455"/>
    </location>
</feature>
<dbReference type="InterPro" id="IPR001958">
    <property type="entry name" value="Tet-R_TetA/multi-R_MdtG-like"/>
</dbReference>
<evidence type="ECO:0000256" key="1">
    <source>
        <dbReference type="ARBA" id="ARBA00004651"/>
    </source>
</evidence>
<evidence type="ECO:0000256" key="7">
    <source>
        <dbReference type="SAM" id="Phobius"/>
    </source>
</evidence>
<evidence type="ECO:0000256" key="6">
    <source>
        <dbReference type="ARBA" id="ARBA00023136"/>
    </source>
</evidence>
<feature type="transmembrane region" description="Helical" evidence="7">
    <location>
        <begin position="184"/>
        <end position="205"/>
    </location>
</feature>
<keyword evidence="3" id="KW-1003">Cell membrane</keyword>
<feature type="transmembrane region" description="Helical" evidence="7">
    <location>
        <begin position="264"/>
        <end position="285"/>
    </location>
</feature>
<keyword evidence="6 7" id="KW-0472">Membrane</keyword>
<feature type="transmembrane region" description="Helical" evidence="7">
    <location>
        <begin position="297"/>
        <end position="314"/>
    </location>
</feature>
<dbReference type="PANTHER" id="PTHR23501:SF197">
    <property type="entry name" value="COMD"/>
    <property type="match status" value="1"/>
</dbReference>
<dbReference type="PROSITE" id="PS50850">
    <property type="entry name" value="MFS"/>
    <property type="match status" value="1"/>
</dbReference>
<dbReference type="InterPro" id="IPR036259">
    <property type="entry name" value="MFS_trans_sf"/>
</dbReference>
<dbReference type="InterPro" id="IPR020846">
    <property type="entry name" value="MFS_dom"/>
</dbReference>
<feature type="transmembrane region" description="Helical" evidence="7">
    <location>
        <begin position="88"/>
        <end position="109"/>
    </location>
</feature>
<dbReference type="NCBIfam" id="TIGR00711">
    <property type="entry name" value="efflux_EmrB"/>
    <property type="match status" value="1"/>
</dbReference>
<evidence type="ECO:0000256" key="2">
    <source>
        <dbReference type="ARBA" id="ARBA00022448"/>
    </source>
</evidence>